<evidence type="ECO:0000256" key="3">
    <source>
        <dbReference type="ARBA" id="ARBA00022475"/>
    </source>
</evidence>
<dbReference type="InterPro" id="IPR027417">
    <property type="entry name" value="P-loop_NTPase"/>
</dbReference>
<organism evidence="9 10">
    <name type="scientific">Sphingomonas glacialis</name>
    <dbReference type="NCBI Taxonomy" id="658225"/>
    <lineage>
        <taxon>Bacteria</taxon>
        <taxon>Pseudomonadati</taxon>
        <taxon>Pseudomonadota</taxon>
        <taxon>Alphaproteobacteria</taxon>
        <taxon>Sphingomonadales</taxon>
        <taxon>Sphingomonadaceae</taxon>
        <taxon>Sphingomonas</taxon>
    </lineage>
</organism>
<name>A0A502FFM8_9SPHN</name>
<evidence type="ECO:0000256" key="7">
    <source>
        <dbReference type="SAM" id="MobiDB-lite"/>
    </source>
</evidence>
<comment type="similarity">
    <text evidence="2">Belongs to the VirD4/TraG family.</text>
</comment>
<dbReference type="AlphaFoldDB" id="A0A502FFM8"/>
<proteinExistence type="inferred from homology"/>
<protein>
    <submittedName>
        <fullName evidence="9">Conjugal transfer protein TraG</fullName>
    </submittedName>
</protein>
<evidence type="ECO:0000256" key="1">
    <source>
        <dbReference type="ARBA" id="ARBA00004651"/>
    </source>
</evidence>
<keyword evidence="5 8" id="KW-1133">Transmembrane helix</keyword>
<sequence>MSATRILWGQILVVALVVLIGVWSATQWTAAALAYQSELGDPWFILFGWRIYAPPAFFWWWFSFDAYAPRIFLTGGYIAAGGGFAAILVAIAMSVWRARERKTSETYGSARWANLRDIKAAGLLDDNGVVLGRFGPHYLRHDGPEHVMCFAPTRSGKGVGLVIPSLLTWPGSTIVHDIKGENWSLTAGFRSAFSRVLLFDPTNPASAAYNPLLEVRRGKWEVRDVQNVADVLVDPEGSLEKRNHWEKTSHGLLVGAILHVLYAEPDKTLAGVASFLSDPKRPIESTLAAMMRTRHLGERGVHPVVASAARELLNKSDNERSGVLSTAMSFLGLYRDPVIAMVTRRCDWRIADLVEGQRPISLYLVVPPSDISRTKPLVRLILNQIGRRLTEELTPKARRHRLLLMLDEFPALGRLDFFESALAFMAGYGMKVFLIAQSLNQIEKAYGQNNSILDNCHVRVTFATNDERTAKRLSDALGTSTEMRAMKNYAGHRLSPWLGHLMVSRTETARQLLTPGEVMQLPPTDAIVLVSGVQPIRATKARYYQDRQLADRIVPAPMASGDDPGGSPGDDWTPAPEGPTMLLRLPAPIDPTASDKALNSGFTPNPASAQPPEPTQDQGIAAVRTATPKAATDDVPTATKVAATDAKGSGDPANAGIRREPDLGEHEEVVPPKKRREFDFRDPRADPETNAILDRKLAERMTKVARQASLDPKDGVGL</sequence>
<dbReference type="InterPro" id="IPR003688">
    <property type="entry name" value="TraG/VirD4"/>
</dbReference>
<keyword evidence="4 8" id="KW-0812">Transmembrane</keyword>
<comment type="subcellular location">
    <subcellularLocation>
        <location evidence="1">Cell membrane</location>
        <topology evidence="1">Multi-pass membrane protein</topology>
    </subcellularLocation>
</comment>
<comment type="caution">
    <text evidence="9">The sequence shown here is derived from an EMBL/GenBank/DDBJ whole genome shotgun (WGS) entry which is preliminary data.</text>
</comment>
<dbReference type="OrthoDB" id="9759295at2"/>
<gene>
    <name evidence="9" type="ORF">EAH76_21860</name>
</gene>
<dbReference type="NCBIfam" id="NF010450">
    <property type="entry name" value="PRK13876.1"/>
    <property type="match status" value="1"/>
</dbReference>
<dbReference type="PANTHER" id="PTHR37937:SF1">
    <property type="entry name" value="CONJUGATIVE TRANSFER: DNA TRANSPORT"/>
    <property type="match status" value="1"/>
</dbReference>
<dbReference type="PANTHER" id="PTHR37937">
    <property type="entry name" value="CONJUGATIVE TRANSFER: DNA TRANSPORT"/>
    <property type="match status" value="1"/>
</dbReference>
<feature type="compositionally biased region" description="Basic and acidic residues" evidence="7">
    <location>
        <begin position="657"/>
        <end position="691"/>
    </location>
</feature>
<evidence type="ECO:0000256" key="8">
    <source>
        <dbReference type="SAM" id="Phobius"/>
    </source>
</evidence>
<feature type="transmembrane region" description="Helical" evidence="8">
    <location>
        <begin position="43"/>
        <end position="62"/>
    </location>
</feature>
<evidence type="ECO:0000256" key="6">
    <source>
        <dbReference type="ARBA" id="ARBA00023136"/>
    </source>
</evidence>
<feature type="region of interest" description="Disordered" evidence="7">
    <location>
        <begin position="553"/>
        <end position="691"/>
    </location>
</feature>
<evidence type="ECO:0000313" key="9">
    <source>
        <dbReference type="EMBL" id="TPG48063.1"/>
    </source>
</evidence>
<dbReference type="Gene3D" id="3.40.50.300">
    <property type="entry name" value="P-loop containing nucleotide triphosphate hydrolases"/>
    <property type="match status" value="1"/>
</dbReference>
<accession>A0A502FFM8</accession>
<dbReference type="EMBL" id="RCZC01000010">
    <property type="protein sequence ID" value="TPG48063.1"/>
    <property type="molecule type" value="Genomic_DNA"/>
</dbReference>
<keyword evidence="3" id="KW-1003">Cell membrane</keyword>
<evidence type="ECO:0000313" key="10">
    <source>
        <dbReference type="Proteomes" id="UP000319931"/>
    </source>
</evidence>
<feature type="transmembrane region" description="Helical" evidence="8">
    <location>
        <begin position="6"/>
        <end position="31"/>
    </location>
</feature>
<evidence type="ECO:0000256" key="4">
    <source>
        <dbReference type="ARBA" id="ARBA00022692"/>
    </source>
</evidence>
<dbReference type="InterPro" id="IPR051539">
    <property type="entry name" value="T4SS-coupling_protein"/>
</dbReference>
<feature type="transmembrane region" description="Helical" evidence="8">
    <location>
        <begin position="74"/>
        <end position="96"/>
    </location>
</feature>
<evidence type="ECO:0000256" key="2">
    <source>
        <dbReference type="ARBA" id="ARBA00008806"/>
    </source>
</evidence>
<dbReference type="SUPFAM" id="SSF52540">
    <property type="entry name" value="P-loop containing nucleoside triphosphate hydrolases"/>
    <property type="match status" value="1"/>
</dbReference>
<reference evidence="9 10" key="1">
    <citation type="journal article" date="2019" name="Environ. Microbiol.">
        <title>Species interactions and distinct microbial communities in high Arctic permafrost affected cryosols are associated with the CH4 and CO2 gas fluxes.</title>
        <authorList>
            <person name="Altshuler I."/>
            <person name="Hamel J."/>
            <person name="Turney S."/>
            <person name="Magnuson E."/>
            <person name="Levesque R."/>
            <person name="Greer C."/>
            <person name="Whyte L.G."/>
        </authorList>
    </citation>
    <scope>NUCLEOTIDE SEQUENCE [LARGE SCALE GENOMIC DNA]</scope>
    <source>
        <strain evidence="9 10">E6.1</strain>
    </source>
</reference>
<dbReference type="Proteomes" id="UP000319931">
    <property type="component" value="Unassembled WGS sequence"/>
</dbReference>
<keyword evidence="6 8" id="KW-0472">Membrane</keyword>
<dbReference type="CDD" id="cd01127">
    <property type="entry name" value="TrwB_TraG_TraD_VirD4"/>
    <property type="match status" value="1"/>
</dbReference>
<evidence type="ECO:0000256" key="5">
    <source>
        <dbReference type="ARBA" id="ARBA00022989"/>
    </source>
</evidence>
<dbReference type="Pfam" id="PF02534">
    <property type="entry name" value="T4SS-DNA_transf"/>
    <property type="match status" value="1"/>
</dbReference>
<dbReference type="RefSeq" id="WP_140852390.1">
    <property type="nucleotide sequence ID" value="NZ_RCZC01000010.1"/>
</dbReference>
<keyword evidence="10" id="KW-1185">Reference proteome</keyword>
<dbReference type="GO" id="GO:0005886">
    <property type="term" value="C:plasma membrane"/>
    <property type="evidence" value="ECO:0007669"/>
    <property type="project" value="UniProtKB-SubCell"/>
</dbReference>